<evidence type="ECO:0000313" key="4">
    <source>
        <dbReference type="Proteomes" id="UP000192746"/>
    </source>
</evidence>
<dbReference type="Proteomes" id="UP000192746">
    <property type="component" value="Unassembled WGS sequence"/>
</dbReference>
<comment type="caution">
    <text evidence="3">The sequence shown here is derived from an EMBL/GenBank/DDBJ whole genome shotgun (WGS) entry which is preliminary data.</text>
</comment>
<organism evidence="3 4">
    <name type="scientific">Zunongwangia atlantica 22II14-10F7</name>
    <dbReference type="NCBI Taxonomy" id="1185767"/>
    <lineage>
        <taxon>Bacteria</taxon>
        <taxon>Pseudomonadati</taxon>
        <taxon>Bacteroidota</taxon>
        <taxon>Flavobacteriia</taxon>
        <taxon>Flavobacteriales</taxon>
        <taxon>Flavobacteriaceae</taxon>
        <taxon>Zunongwangia</taxon>
    </lineage>
</organism>
<dbReference type="STRING" id="1185767.IIF7_11178"/>
<feature type="signal peptide" evidence="1">
    <location>
        <begin position="1"/>
        <end position="29"/>
    </location>
</feature>
<keyword evidence="1" id="KW-0732">Signal</keyword>
<sequence length="230" mass="26292">MITSTEINKEMKKLITIITLILTSITANAQEYTNQTKSITGIFQAEGKNKDEIFENINKWIALNYNSAQDVIQMNDKDGGNIIVKGINSITYKNNIKELYPNNKFIAETITNKFNHTIEVNIKENKYRIIYTLSDIIPPAEATQYSMEGQFDLIFDMIDFTGVKEDKIEVYNAYLDNLLKKGLMGKKKRQKMKDLSKPIFTDLTNSLEDNIKATMLSIKESVSTTSTSDW</sequence>
<keyword evidence="4" id="KW-1185">Reference proteome</keyword>
<protein>
    <recommendedName>
        <fullName evidence="2">DUF4468 domain-containing protein</fullName>
    </recommendedName>
</protein>
<accession>A0A1Y1T2X8</accession>
<name>A0A1Y1T2X8_9FLAO</name>
<evidence type="ECO:0000256" key="1">
    <source>
        <dbReference type="SAM" id="SignalP"/>
    </source>
</evidence>
<evidence type="ECO:0000313" key="3">
    <source>
        <dbReference type="EMBL" id="ORL45380.1"/>
    </source>
</evidence>
<dbReference type="Pfam" id="PF14730">
    <property type="entry name" value="DUF4468"/>
    <property type="match status" value="1"/>
</dbReference>
<dbReference type="AlphaFoldDB" id="A0A1Y1T2X8"/>
<feature type="domain" description="DUF4468" evidence="2">
    <location>
        <begin position="42"/>
        <end position="129"/>
    </location>
</feature>
<gene>
    <name evidence="3" type="ORF">IIF7_11178</name>
</gene>
<reference evidence="3 4" key="1">
    <citation type="submission" date="2013-04" db="EMBL/GenBank/DDBJ databases">
        <title>Zunongwangia sp. 22II14-10F7 Genome Sequencing.</title>
        <authorList>
            <person name="Lai Q."/>
            <person name="Shao Z."/>
        </authorList>
    </citation>
    <scope>NUCLEOTIDE SEQUENCE [LARGE SCALE GENOMIC DNA]</scope>
    <source>
        <strain evidence="3 4">22II14-10F7</strain>
    </source>
</reference>
<dbReference type="OrthoDB" id="1362989at2"/>
<dbReference type="InterPro" id="IPR027823">
    <property type="entry name" value="DUF4468"/>
</dbReference>
<evidence type="ECO:0000259" key="2">
    <source>
        <dbReference type="Pfam" id="PF14730"/>
    </source>
</evidence>
<dbReference type="EMBL" id="ARYN01000009">
    <property type="protein sequence ID" value="ORL45380.1"/>
    <property type="molecule type" value="Genomic_DNA"/>
</dbReference>
<feature type="chain" id="PRO_5012847268" description="DUF4468 domain-containing protein" evidence="1">
    <location>
        <begin position="30"/>
        <end position="230"/>
    </location>
</feature>
<dbReference type="Gene3D" id="3.30.530.80">
    <property type="match status" value="1"/>
</dbReference>
<proteinExistence type="predicted"/>